<accession>A0A7S1VMR5</accession>
<comment type="similarity">
    <text evidence="3">Belongs to the CENP-L/IML3 family.</text>
</comment>
<evidence type="ECO:0000256" key="3">
    <source>
        <dbReference type="ARBA" id="ARBA00011060"/>
    </source>
</evidence>
<dbReference type="AlphaFoldDB" id="A0A7S1VMR5"/>
<keyword evidence="4" id="KW-0158">Chromosome</keyword>
<dbReference type="InterPro" id="IPR025204">
    <property type="entry name" value="CENP-L"/>
</dbReference>
<name>A0A7S1VMR5_9EUKA</name>
<proteinExistence type="inferred from homology"/>
<evidence type="ECO:0000256" key="1">
    <source>
        <dbReference type="ARBA" id="ARBA00004123"/>
    </source>
</evidence>
<evidence type="ECO:0000256" key="2">
    <source>
        <dbReference type="ARBA" id="ARBA00004584"/>
    </source>
</evidence>
<evidence type="ECO:0000256" key="4">
    <source>
        <dbReference type="ARBA" id="ARBA00022454"/>
    </source>
</evidence>
<dbReference type="GO" id="GO:0000775">
    <property type="term" value="C:chromosome, centromeric region"/>
    <property type="evidence" value="ECO:0007669"/>
    <property type="project" value="UniProtKB-SubCell"/>
</dbReference>
<evidence type="ECO:0000256" key="6">
    <source>
        <dbReference type="ARBA" id="ARBA00023328"/>
    </source>
</evidence>
<keyword evidence="5" id="KW-0539">Nucleus</keyword>
<protein>
    <submittedName>
        <fullName evidence="8">Uncharacterized protein</fullName>
    </submittedName>
</protein>
<feature type="region of interest" description="Disordered" evidence="7">
    <location>
        <begin position="204"/>
        <end position="235"/>
    </location>
</feature>
<comment type="subcellular location">
    <subcellularLocation>
        <location evidence="2">Chromosome</location>
        <location evidence="2">Centromere</location>
    </subcellularLocation>
    <subcellularLocation>
        <location evidence="1">Nucleus</location>
    </subcellularLocation>
</comment>
<evidence type="ECO:0000256" key="7">
    <source>
        <dbReference type="SAM" id="MobiDB-lite"/>
    </source>
</evidence>
<reference evidence="8" key="1">
    <citation type="submission" date="2021-01" db="EMBL/GenBank/DDBJ databases">
        <authorList>
            <person name="Corre E."/>
            <person name="Pelletier E."/>
            <person name="Niang G."/>
            <person name="Scheremetjew M."/>
            <person name="Finn R."/>
            <person name="Kale V."/>
            <person name="Holt S."/>
            <person name="Cochrane G."/>
            <person name="Meng A."/>
            <person name="Brown T."/>
            <person name="Cohen L."/>
        </authorList>
    </citation>
    <scope>NUCLEOTIDE SEQUENCE</scope>
    <source>
        <strain evidence="8">ATCC 50979</strain>
    </source>
</reference>
<sequence>MSISLELQAHLQAEMDFERTNHRSCSSLAGKTWRLYRSSEVTKFAYTQRSTYEAQAADFLRANATLWSGKQPGSRGVGDPVAVVKMFRMRDGVPASDGPCIVLGGLGVVPTAGTDDGADVQDDDHFGLVVLSSIGSQAGNNGGFPNAQEFSVPCILTRGQPKFVQVLLSWFEETFDMSIAPMTLTPQQMVQFTGNCAVNWMDESERDASDSESANGTPARRRKLNDGSASSSLDDQKPLELSYALPRKVADGGLDRVAVSIDARTLAKLRDAAERADSDAPGTHLIDLVSTHFSNTFRLPPELMSLTHAGTPLAYISADGRLKPYANPVLVLEMLYNATW</sequence>
<organism evidence="8">
    <name type="scientific">Sexangularia sp. CB-2014</name>
    <dbReference type="NCBI Taxonomy" id="1486929"/>
    <lineage>
        <taxon>Eukaryota</taxon>
        <taxon>Amoebozoa</taxon>
        <taxon>Tubulinea</taxon>
        <taxon>Elardia</taxon>
        <taxon>Arcellinida</taxon>
        <taxon>Arcellinida incertae sedis</taxon>
        <taxon>Sexangularia</taxon>
    </lineage>
</organism>
<evidence type="ECO:0000313" key="8">
    <source>
        <dbReference type="EMBL" id="CAD9305192.1"/>
    </source>
</evidence>
<keyword evidence="6" id="KW-0137">Centromere</keyword>
<gene>
    <name evidence="8" type="ORF">SSP0437_LOCUS10250</name>
</gene>
<dbReference type="Pfam" id="PF13092">
    <property type="entry name" value="CENP-L"/>
    <property type="match status" value="1"/>
</dbReference>
<dbReference type="GO" id="GO:0005634">
    <property type="term" value="C:nucleus"/>
    <property type="evidence" value="ECO:0007669"/>
    <property type="project" value="UniProtKB-SubCell"/>
</dbReference>
<evidence type="ECO:0000256" key="5">
    <source>
        <dbReference type="ARBA" id="ARBA00023242"/>
    </source>
</evidence>
<dbReference type="EMBL" id="HBGL01013113">
    <property type="protein sequence ID" value="CAD9305192.1"/>
    <property type="molecule type" value="Transcribed_RNA"/>
</dbReference>
<dbReference type="PANTHER" id="PTHR31740">
    <property type="entry name" value="CENTROMERE PROTEIN L"/>
    <property type="match status" value="1"/>
</dbReference>
<dbReference type="PANTHER" id="PTHR31740:SF2">
    <property type="entry name" value="CENTROMERE PROTEIN L"/>
    <property type="match status" value="1"/>
</dbReference>